<dbReference type="InterPro" id="IPR045795">
    <property type="entry name" value="SLT_4"/>
</dbReference>
<dbReference type="Proteomes" id="UP000690515">
    <property type="component" value="Unassembled WGS sequence"/>
</dbReference>
<dbReference type="SUPFAM" id="SSF53955">
    <property type="entry name" value="Lysozyme-like"/>
    <property type="match status" value="1"/>
</dbReference>
<sequence length="202" mass="23323">MRLSLLLFSVLISGCAHTPPPENPHNLCDVFADNLDWYQAANTSHQRWGTPIPVMMAIMYHESSFIANARPPRRWYLGFIPGPHRSSAYGYAQAIDGAWADYLREAGRWGAVRDDFSDAIDFIGWYTKKTRQINGVSQNNAQLQYLTYHEGWGGFRRGTYKRKHWLQGVARRVQRKAKQYENQLQHCEASLKTPGFWQNLFG</sequence>
<dbReference type="PROSITE" id="PS51257">
    <property type="entry name" value="PROKAR_LIPOPROTEIN"/>
    <property type="match status" value="1"/>
</dbReference>
<organism evidence="3 4">
    <name type="scientific">Zooshikella harenae</name>
    <dbReference type="NCBI Taxonomy" id="2827238"/>
    <lineage>
        <taxon>Bacteria</taxon>
        <taxon>Pseudomonadati</taxon>
        <taxon>Pseudomonadota</taxon>
        <taxon>Gammaproteobacteria</taxon>
        <taxon>Oceanospirillales</taxon>
        <taxon>Zooshikellaceae</taxon>
        <taxon>Zooshikella</taxon>
    </lineage>
</organism>
<keyword evidence="1" id="KW-0732">Signal</keyword>
<dbReference type="Gene3D" id="1.10.530.10">
    <property type="match status" value="1"/>
</dbReference>
<evidence type="ECO:0000313" key="4">
    <source>
        <dbReference type="Proteomes" id="UP000690515"/>
    </source>
</evidence>
<feature type="signal peptide" evidence="1">
    <location>
        <begin position="1"/>
        <end position="18"/>
    </location>
</feature>
<accession>A0ABS5ZGZ2</accession>
<protein>
    <recommendedName>
        <fullName evidence="2">Transglycosylase SLT domain-containing protein</fullName>
    </recommendedName>
</protein>
<dbReference type="InterPro" id="IPR023346">
    <property type="entry name" value="Lysozyme-like_dom_sf"/>
</dbReference>
<gene>
    <name evidence="3" type="ORF">KCG35_15715</name>
</gene>
<evidence type="ECO:0000259" key="2">
    <source>
        <dbReference type="Pfam" id="PF19489"/>
    </source>
</evidence>
<dbReference type="Pfam" id="PF19489">
    <property type="entry name" value="SLT_4"/>
    <property type="match status" value="1"/>
</dbReference>
<name>A0ABS5ZGZ2_9GAMM</name>
<reference evidence="3 4" key="1">
    <citation type="submission" date="2021-04" db="EMBL/GenBank/DDBJ databases">
        <authorList>
            <person name="Pira H."/>
            <person name="Risdian C."/>
            <person name="Wink J."/>
        </authorList>
    </citation>
    <scope>NUCLEOTIDE SEQUENCE [LARGE SCALE GENOMIC DNA]</scope>
    <source>
        <strain evidence="3 4">WH53</strain>
    </source>
</reference>
<dbReference type="CDD" id="cd00442">
    <property type="entry name" value="Lyz-like"/>
    <property type="match status" value="1"/>
</dbReference>
<keyword evidence="4" id="KW-1185">Reference proteome</keyword>
<evidence type="ECO:0000256" key="1">
    <source>
        <dbReference type="SAM" id="SignalP"/>
    </source>
</evidence>
<feature type="chain" id="PRO_5045128751" description="Transglycosylase SLT domain-containing protein" evidence="1">
    <location>
        <begin position="19"/>
        <end position="202"/>
    </location>
</feature>
<feature type="domain" description="Transglycosylase SLT" evidence="2">
    <location>
        <begin position="5"/>
        <end position="187"/>
    </location>
</feature>
<dbReference type="EMBL" id="JAGSOY010000040">
    <property type="protein sequence ID" value="MBU2712515.1"/>
    <property type="molecule type" value="Genomic_DNA"/>
</dbReference>
<proteinExistence type="predicted"/>
<evidence type="ECO:0000313" key="3">
    <source>
        <dbReference type="EMBL" id="MBU2712515.1"/>
    </source>
</evidence>
<comment type="caution">
    <text evidence="3">The sequence shown here is derived from an EMBL/GenBank/DDBJ whole genome shotgun (WGS) entry which is preliminary data.</text>
</comment>